<gene>
    <name evidence="1" type="ORF">JX265_007801</name>
</gene>
<dbReference type="EMBL" id="JAFIMR010000020">
    <property type="protein sequence ID" value="KAI1866500.1"/>
    <property type="molecule type" value="Genomic_DNA"/>
</dbReference>
<sequence>MVWQQVATSERIEADSAWKDYLSEICKGYKKSFETYTGFKRFDFFRLRQTCRQIRYEACRALMPANKSNQTLEIHISTKGIVLELQDQHRKTYWSTENLNDIHFLTLIHRRNWNIKVNANIHIPILLLKCKRVQEISGIWSGANTAATLISQLPSVNGLNINFRERTQLLRNKFYLQTIRINEREERLHVLLTARILEPFLESQKFLSSSVNPIGVYHQAAYNKVMTLEKEAQQSQDCGLGIASNVQPQKATSISPGVDSHTQLLINAAWNPVVCQCNCPDCTDKYKEFVRPQPVNSVVERIRNIAKEFEDIIYAACTAERVPMEVTSYTLGRTADGRSLIVDQLGIDSIKTIEE</sequence>
<evidence type="ECO:0000313" key="1">
    <source>
        <dbReference type="EMBL" id="KAI1866500.1"/>
    </source>
</evidence>
<dbReference type="AlphaFoldDB" id="A0A9P9WJC4"/>
<keyword evidence="2" id="KW-1185">Reference proteome</keyword>
<name>A0A9P9WJC4_9PEZI</name>
<comment type="caution">
    <text evidence="1">The sequence shown here is derived from an EMBL/GenBank/DDBJ whole genome shotgun (WGS) entry which is preliminary data.</text>
</comment>
<organism evidence="1 2">
    <name type="scientific">Neoarthrinium moseri</name>
    <dbReference type="NCBI Taxonomy" id="1658444"/>
    <lineage>
        <taxon>Eukaryota</taxon>
        <taxon>Fungi</taxon>
        <taxon>Dikarya</taxon>
        <taxon>Ascomycota</taxon>
        <taxon>Pezizomycotina</taxon>
        <taxon>Sordariomycetes</taxon>
        <taxon>Xylariomycetidae</taxon>
        <taxon>Amphisphaeriales</taxon>
        <taxon>Apiosporaceae</taxon>
        <taxon>Neoarthrinium</taxon>
    </lineage>
</organism>
<proteinExistence type="predicted"/>
<dbReference type="Proteomes" id="UP000829685">
    <property type="component" value="Unassembled WGS sequence"/>
</dbReference>
<reference evidence="1" key="1">
    <citation type="submission" date="2021-03" db="EMBL/GenBank/DDBJ databases">
        <title>Revisited historic fungal species revealed as producer of novel bioactive compounds through whole genome sequencing and comparative genomics.</title>
        <authorList>
            <person name="Vignolle G.A."/>
            <person name="Hochenegger N."/>
            <person name="Mach R.L."/>
            <person name="Mach-Aigner A.R."/>
            <person name="Javad Rahimi M."/>
            <person name="Salim K.A."/>
            <person name="Chan C.M."/>
            <person name="Lim L.B.L."/>
            <person name="Cai F."/>
            <person name="Druzhinina I.S."/>
            <person name="U'Ren J.M."/>
            <person name="Derntl C."/>
        </authorList>
    </citation>
    <scope>NUCLEOTIDE SEQUENCE</scope>
    <source>
        <strain evidence="1">TUCIM 5799</strain>
    </source>
</reference>
<protein>
    <submittedName>
        <fullName evidence="1">Uncharacterized protein</fullName>
    </submittedName>
</protein>
<accession>A0A9P9WJC4</accession>
<evidence type="ECO:0000313" key="2">
    <source>
        <dbReference type="Proteomes" id="UP000829685"/>
    </source>
</evidence>